<dbReference type="InterPro" id="IPR003439">
    <property type="entry name" value="ABC_transporter-like_ATP-bd"/>
</dbReference>
<accession>A0A2M8KKM5</accession>
<dbReference type="Pfam" id="PF00005">
    <property type="entry name" value="ABC_tran"/>
    <property type="match status" value="1"/>
</dbReference>
<sequence>MDILGVKNLTKKFQQFTAVDNISFNLREGEILGFLGPNGAGKTTTIQMLLGVLIPTSGEVNYFSKNFQNHREEILEQVNFSSTYTNLPWNLTVKENLNFMSCLYNIKNRKERINRIANIFRLNKLLNQQVEQLSSGQVTRVNLAKAFINFPKVLLLDEPTASLDPEIASYIRSFLKEQRENFQVSIIFTSHNMSEIEELCDRVIFINQGKIIADDRPQNLAKSIEICHIELNVADGLKRTIEICENSQTHYELSGRNIIIDVKEKEIPEFLRNLMSKGVYYDQISIEKPDLEDYFLQVAKKK</sequence>
<dbReference type="EMBL" id="PFEB01000046">
    <property type="protein sequence ID" value="PJE60471.1"/>
    <property type="molecule type" value="Genomic_DNA"/>
</dbReference>
<dbReference type="PROSITE" id="PS50893">
    <property type="entry name" value="ABC_TRANSPORTER_2"/>
    <property type="match status" value="1"/>
</dbReference>
<evidence type="ECO:0000259" key="5">
    <source>
        <dbReference type="PROSITE" id="PS50893"/>
    </source>
</evidence>
<dbReference type="Gene3D" id="3.40.50.300">
    <property type="entry name" value="P-loop containing nucleotide triphosphate hydrolases"/>
    <property type="match status" value="1"/>
</dbReference>
<dbReference type="GO" id="GO:0005524">
    <property type="term" value="F:ATP binding"/>
    <property type="evidence" value="ECO:0007669"/>
    <property type="project" value="UniProtKB-KW"/>
</dbReference>
<protein>
    <submittedName>
        <fullName evidence="6">ABC transporter ATP-binding protein</fullName>
    </submittedName>
</protein>
<dbReference type="InterPro" id="IPR050763">
    <property type="entry name" value="ABC_transporter_ATP-binding"/>
</dbReference>
<dbReference type="GO" id="GO:0016887">
    <property type="term" value="F:ATP hydrolysis activity"/>
    <property type="evidence" value="ECO:0007669"/>
    <property type="project" value="InterPro"/>
</dbReference>
<dbReference type="SUPFAM" id="SSF52540">
    <property type="entry name" value="P-loop containing nucleoside triphosphate hydrolases"/>
    <property type="match status" value="1"/>
</dbReference>
<feature type="domain" description="ABC transporter" evidence="5">
    <location>
        <begin position="4"/>
        <end position="233"/>
    </location>
</feature>
<dbReference type="SMART" id="SM00382">
    <property type="entry name" value="AAA"/>
    <property type="match status" value="1"/>
</dbReference>
<dbReference type="InterPro" id="IPR003593">
    <property type="entry name" value="AAA+_ATPase"/>
</dbReference>
<evidence type="ECO:0000313" key="6">
    <source>
        <dbReference type="EMBL" id="PJE60471.1"/>
    </source>
</evidence>
<organism evidence="6 7">
    <name type="scientific">Candidatus Roizmanbacteria bacterium CG10_big_fil_rev_8_21_14_0_10_36_26</name>
    <dbReference type="NCBI Taxonomy" id="1974851"/>
    <lineage>
        <taxon>Bacteria</taxon>
        <taxon>Candidatus Roizmaniibacteriota</taxon>
    </lineage>
</organism>
<dbReference type="InterPro" id="IPR027417">
    <property type="entry name" value="P-loop_NTPase"/>
</dbReference>
<evidence type="ECO:0000256" key="4">
    <source>
        <dbReference type="ARBA" id="ARBA00022840"/>
    </source>
</evidence>
<proteinExistence type="inferred from homology"/>
<dbReference type="Proteomes" id="UP000231434">
    <property type="component" value="Unassembled WGS sequence"/>
</dbReference>
<keyword evidence="3" id="KW-0547">Nucleotide-binding</keyword>
<evidence type="ECO:0000256" key="2">
    <source>
        <dbReference type="ARBA" id="ARBA00022448"/>
    </source>
</evidence>
<keyword evidence="4 6" id="KW-0067">ATP-binding</keyword>
<comment type="similarity">
    <text evidence="1">Belongs to the ABC transporter superfamily.</text>
</comment>
<dbReference type="PANTHER" id="PTHR42711">
    <property type="entry name" value="ABC TRANSPORTER ATP-BINDING PROTEIN"/>
    <property type="match status" value="1"/>
</dbReference>
<dbReference type="PANTHER" id="PTHR42711:SF5">
    <property type="entry name" value="ABC TRANSPORTER ATP-BINDING PROTEIN NATA"/>
    <property type="match status" value="1"/>
</dbReference>
<evidence type="ECO:0000256" key="3">
    <source>
        <dbReference type="ARBA" id="ARBA00022741"/>
    </source>
</evidence>
<dbReference type="CDD" id="cd03230">
    <property type="entry name" value="ABC_DR_subfamily_A"/>
    <property type="match status" value="1"/>
</dbReference>
<dbReference type="AlphaFoldDB" id="A0A2M8KKM5"/>
<name>A0A2M8KKM5_9BACT</name>
<keyword evidence="2" id="KW-0813">Transport</keyword>
<evidence type="ECO:0000313" key="7">
    <source>
        <dbReference type="Proteomes" id="UP000231434"/>
    </source>
</evidence>
<evidence type="ECO:0000256" key="1">
    <source>
        <dbReference type="ARBA" id="ARBA00005417"/>
    </source>
</evidence>
<reference evidence="7" key="1">
    <citation type="submission" date="2017-09" db="EMBL/GenBank/DDBJ databases">
        <title>Depth-based differentiation of microbial function through sediment-hosted aquifers and enrichment of novel symbionts in the deep terrestrial subsurface.</title>
        <authorList>
            <person name="Probst A.J."/>
            <person name="Ladd B."/>
            <person name="Jarett J.K."/>
            <person name="Geller-Mcgrath D.E."/>
            <person name="Sieber C.M.K."/>
            <person name="Emerson J.B."/>
            <person name="Anantharaman K."/>
            <person name="Thomas B.C."/>
            <person name="Malmstrom R."/>
            <person name="Stieglmeier M."/>
            <person name="Klingl A."/>
            <person name="Woyke T."/>
            <person name="Ryan C.M."/>
            <person name="Banfield J.F."/>
        </authorList>
    </citation>
    <scope>NUCLEOTIDE SEQUENCE [LARGE SCALE GENOMIC DNA]</scope>
</reference>
<gene>
    <name evidence="6" type="ORF">COU86_04105</name>
</gene>
<comment type="caution">
    <text evidence="6">The sequence shown here is derived from an EMBL/GenBank/DDBJ whole genome shotgun (WGS) entry which is preliminary data.</text>
</comment>